<keyword evidence="5" id="KW-1185">Reference proteome</keyword>
<reference evidence="5" key="1">
    <citation type="submission" date="2016-10" db="EMBL/GenBank/DDBJ databases">
        <title>The complete genome sequence of the rumen bacterium Butyrivibrio hungatei MB2003.</title>
        <authorList>
            <person name="Palevich N."/>
            <person name="Kelly W.J."/>
            <person name="Leahy S.C."/>
            <person name="Altermann E."/>
            <person name="Rakonjac J."/>
            <person name="Attwood G.T."/>
        </authorList>
    </citation>
    <scope>NUCLEOTIDE SEQUENCE [LARGE SCALE GENOMIC DNA]</scope>
    <source>
        <strain evidence="5">MB2003</strain>
    </source>
</reference>
<keyword evidence="1" id="KW-0479">Metal-binding</keyword>
<dbReference type="InterPro" id="IPR036409">
    <property type="entry name" value="Aldolase_II/adducin_N_sf"/>
</dbReference>
<accession>A0A1D9P1L9</accession>
<feature type="domain" description="Class II aldolase/adducin N-terminal" evidence="3">
    <location>
        <begin position="10"/>
        <end position="243"/>
    </location>
</feature>
<evidence type="ECO:0000313" key="5">
    <source>
        <dbReference type="Proteomes" id="UP000179284"/>
    </source>
</evidence>
<dbReference type="GO" id="GO:0016832">
    <property type="term" value="F:aldehyde-lyase activity"/>
    <property type="evidence" value="ECO:0007669"/>
    <property type="project" value="TreeGrafter"/>
</dbReference>
<dbReference type="Proteomes" id="UP000179284">
    <property type="component" value="Chromosome I"/>
</dbReference>
<dbReference type="InterPro" id="IPR001303">
    <property type="entry name" value="Aldolase_II/adducin_N"/>
</dbReference>
<dbReference type="RefSeq" id="WP_071175815.1">
    <property type="nucleotide sequence ID" value="NZ_CP017831.1"/>
</dbReference>
<dbReference type="Pfam" id="PF00596">
    <property type="entry name" value="Aldolase_II"/>
    <property type="match status" value="1"/>
</dbReference>
<evidence type="ECO:0000256" key="1">
    <source>
        <dbReference type="ARBA" id="ARBA00022723"/>
    </source>
</evidence>
<evidence type="ECO:0000256" key="2">
    <source>
        <dbReference type="ARBA" id="ARBA00023239"/>
    </source>
</evidence>
<dbReference type="EMBL" id="CP017831">
    <property type="protein sequence ID" value="AOZ96095.1"/>
    <property type="molecule type" value="Genomic_DNA"/>
</dbReference>
<protein>
    <submittedName>
        <fullName evidence="4">Rhamnulose-1-phosphate aldolase RhaD</fullName>
    </submittedName>
</protein>
<dbReference type="GO" id="GO:0005829">
    <property type="term" value="C:cytosol"/>
    <property type="evidence" value="ECO:0007669"/>
    <property type="project" value="TreeGrafter"/>
</dbReference>
<gene>
    <name evidence="4" type="ORF">bhn_I1061</name>
</gene>
<organism evidence="4 5">
    <name type="scientific">Butyrivibrio hungatei</name>
    <dbReference type="NCBI Taxonomy" id="185008"/>
    <lineage>
        <taxon>Bacteria</taxon>
        <taxon>Bacillati</taxon>
        <taxon>Bacillota</taxon>
        <taxon>Clostridia</taxon>
        <taxon>Lachnospirales</taxon>
        <taxon>Lachnospiraceae</taxon>
        <taxon>Butyrivibrio</taxon>
    </lineage>
</organism>
<dbReference type="PANTHER" id="PTHR22789:SF0">
    <property type="entry name" value="3-OXO-TETRONATE 4-PHOSPHATE DECARBOXYLASE-RELATED"/>
    <property type="match status" value="1"/>
</dbReference>
<dbReference type="SMART" id="SM01007">
    <property type="entry name" value="Aldolase_II"/>
    <property type="match status" value="1"/>
</dbReference>
<dbReference type="GO" id="GO:0046872">
    <property type="term" value="F:metal ion binding"/>
    <property type="evidence" value="ECO:0007669"/>
    <property type="project" value="UniProtKB-KW"/>
</dbReference>
<dbReference type="KEGG" id="bhu:bhn_I1061"/>
<sequence length="291" mass="33012">MKVLDSELLKGYARMAMDGFNQGWHERNGGNLSYRLKAEEVDLLKDDFDFSGDWQEIGWQKNDESAFPGLAGEFFMVSGSGKYFRNIELDPAANVCIIQLNEEGNRFKKVWGLVNGGRPTSELPTHLANLEVLKNRDENIRVVYHCHPTNTVALTYVLPLDERVFTREIYEMATECPIVFPEGIGIVPWMLCGGKLIGDATSEIMKTKDVAVWAHHGAFCCGYDFDLTFGLMHTVEKAAEILVKVRSMTDTKVNTITPEQFRELNAPFGVNINEKFLYERHTFKIGEMPQD</sequence>
<dbReference type="PANTHER" id="PTHR22789">
    <property type="entry name" value="FUCULOSE PHOSPHATE ALDOLASE"/>
    <property type="match status" value="1"/>
</dbReference>
<proteinExistence type="predicted"/>
<dbReference type="Gene3D" id="3.40.225.10">
    <property type="entry name" value="Class II aldolase/adducin N-terminal domain"/>
    <property type="match status" value="1"/>
</dbReference>
<evidence type="ECO:0000313" key="4">
    <source>
        <dbReference type="EMBL" id="AOZ96095.1"/>
    </source>
</evidence>
<dbReference type="SUPFAM" id="SSF53639">
    <property type="entry name" value="AraD/HMP-PK domain-like"/>
    <property type="match status" value="1"/>
</dbReference>
<dbReference type="OrthoDB" id="9784634at2"/>
<dbReference type="GO" id="GO:0019323">
    <property type="term" value="P:pentose catabolic process"/>
    <property type="evidence" value="ECO:0007669"/>
    <property type="project" value="TreeGrafter"/>
</dbReference>
<dbReference type="InterPro" id="IPR050197">
    <property type="entry name" value="Aldolase_class_II_sugar_metab"/>
</dbReference>
<dbReference type="NCBIfam" id="NF002963">
    <property type="entry name" value="PRK03634.1"/>
    <property type="match status" value="1"/>
</dbReference>
<keyword evidence="2" id="KW-0456">Lyase</keyword>
<evidence type="ECO:0000259" key="3">
    <source>
        <dbReference type="SMART" id="SM01007"/>
    </source>
</evidence>
<dbReference type="AlphaFoldDB" id="A0A1D9P1L9"/>
<name>A0A1D9P1L9_9FIRM</name>